<reference evidence="1 2" key="1">
    <citation type="submission" date="2024-09" db="EMBL/GenBank/DDBJ databases">
        <title>Paenibacillus zeirhizospherea sp. nov., isolated from surface of the maize (Zea mays) roots in a horticulture field, Hungary.</title>
        <authorList>
            <person name="Marton D."/>
            <person name="Farkas M."/>
            <person name="Bedics A."/>
            <person name="Toth E."/>
            <person name="Tancsics A."/>
            <person name="Boka K."/>
            <person name="Marati G."/>
            <person name="Kriszt B."/>
            <person name="Cserhati M."/>
        </authorList>
    </citation>
    <scope>NUCLEOTIDE SEQUENCE [LARGE SCALE GENOMIC DNA]</scope>
    <source>
        <strain evidence="1 2">JCM 18446</strain>
    </source>
</reference>
<protein>
    <submittedName>
        <fullName evidence="1">DUF6270 domain-containing protein</fullName>
    </submittedName>
</protein>
<evidence type="ECO:0000313" key="1">
    <source>
        <dbReference type="EMBL" id="MFB5763841.1"/>
    </source>
</evidence>
<name>A0ABV5C8R7_9BACL</name>
<organism evidence="1 2">
    <name type="scientific">Paenibacillus medicaginis</name>
    <dbReference type="NCBI Taxonomy" id="1470560"/>
    <lineage>
        <taxon>Bacteria</taxon>
        <taxon>Bacillati</taxon>
        <taxon>Bacillota</taxon>
        <taxon>Bacilli</taxon>
        <taxon>Bacillales</taxon>
        <taxon>Paenibacillaceae</taxon>
        <taxon>Paenibacillus</taxon>
    </lineage>
</organism>
<gene>
    <name evidence="1" type="ORF">ACE5LO_26105</name>
</gene>
<dbReference type="Pfam" id="PF19786">
    <property type="entry name" value="DUF6270"/>
    <property type="match status" value="1"/>
</dbReference>
<evidence type="ECO:0000313" key="2">
    <source>
        <dbReference type="Proteomes" id="UP001580430"/>
    </source>
</evidence>
<proteinExistence type="predicted"/>
<keyword evidence="2" id="KW-1185">Reference proteome</keyword>
<dbReference type="RefSeq" id="WP_375522847.1">
    <property type="nucleotide sequence ID" value="NZ_JBHIRY010000047.1"/>
</dbReference>
<dbReference type="EMBL" id="JBHIRY010000047">
    <property type="protein sequence ID" value="MFB5763841.1"/>
    <property type="molecule type" value="Genomic_DNA"/>
</dbReference>
<accession>A0ABV5C8R7</accession>
<comment type="caution">
    <text evidence="1">The sequence shown here is derived from an EMBL/GenBank/DDBJ whole genome shotgun (WGS) entry which is preliminary data.</text>
</comment>
<dbReference type="Proteomes" id="UP001580430">
    <property type="component" value="Unassembled WGS sequence"/>
</dbReference>
<dbReference type="InterPro" id="IPR046237">
    <property type="entry name" value="DUF6270"/>
</dbReference>
<sequence length="289" mass="34240">MILVDVHGSCVSRNIFNFNKNTDISVNQYFSRNNIVSSMMPPASISTNREELIRYNSEYSHRCLRYAIEKKTVPLLKSSIADFLVIDFFDLCQPVAVYKNTTFSTYDYVFYNTAAYKSEPEKYKTVNFLELPIWSWYGYIDLYWQQMIEKFGENVILVRLQCCNKYISKDGTVRKTLPNLLNFGNPIYNKQLYDLEEYVINKYDPYIIDISKYFVADENYNPDVTPVHFEENYGVTSWILMEDIILNKPKQKYYDNITPEVVADLLERPVDDENFKIIWDESENFFCCM</sequence>